<organism evidence="1 2">
    <name type="scientific">Kangiella spongicola</name>
    <dbReference type="NCBI Taxonomy" id="796379"/>
    <lineage>
        <taxon>Bacteria</taxon>
        <taxon>Pseudomonadati</taxon>
        <taxon>Pseudomonadota</taxon>
        <taxon>Gammaproteobacteria</taxon>
        <taxon>Kangiellales</taxon>
        <taxon>Kangiellaceae</taxon>
        <taxon>Kangiella</taxon>
    </lineage>
</organism>
<name>A0A318D5D3_9GAMM</name>
<reference evidence="1 2" key="1">
    <citation type="submission" date="2018-05" db="EMBL/GenBank/DDBJ databases">
        <title>Kangiella spongicola genome sequence.</title>
        <authorList>
            <person name="Maclea K.S."/>
            <person name="Goen A.E."/>
            <person name="Kelley C."/>
            <person name="Underriner A."/>
            <person name="Silverwood T."/>
            <person name="Trachtenberg A.M."/>
        </authorList>
    </citation>
    <scope>NUCLEOTIDE SEQUENCE [LARGE SCALE GENOMIC DNA]</scope>
    <source>
        <strain evidence="1 2">ATCC BAA-2076</strain>
    </source>
</reference>
<dbReference type="AlphaFoldDB" id="A0A318D5D3"/>
<evidence type="ECO:0000313" key="1">
    <source>
        <dbReference type="EMBL" id="PXF63105.1"/>
    </source>
</evidence>
<evidence type="ECO:0008006" key="3">
    <source>
        <dbReference type="Google" id="ProtNLM"/>
    </source>
</evidence>
<protein>
    <recommendedName>
        <fullName evidence="3">SH3b domain-containing protein</fullName>
    </recommendedName>
</protein>
<dbReference type="Proteomes" id="UP000247689">
    <property type="component" value="Unassembled WGS sequence"/>
</dbReference>
<keyword evidence="2" id="KW-1185">Reference proteome</keyword>
<comment type="caution">
    <text evidence="1">The sequence shown here is derived from an EMBL/GenBank/DDBJ whole genome shotgun (WGS) entry which is preliminary data.</text>
</comment>
<dbReference type="EMBL" id="QICH01000002">
    <property type="protein sequence ID" value="PXF63105.1"/>
    <property type="molecule type" value="Genomic_DNA"/>
</dbReference>
<accession>A0A318D5D3</accession>
<sequence>MSNPSNHLNCRTGPGINFPIRAHLEHGDFVQVLHVTHHKKPWFYTNLRCFVRASSNFLKWQGELKKKPKPTKPKIVR</sequence>
<proteinExistence type="predicted"/>
<gene>
    <name evidence="1" type="ORF">DL796_06550</name>
</gene>
<evidence type="ECO:0000313" key="2">
    <source>
        <dbReference type="Proteomes" id="UP000247689"/>
    </source>
</evidence>